<reference evidence="1" key="1">
    <citation type="submission" date="2020-05" db="EMBL/GenBank/DDBJ databases">
        <authorList>
            <person name="Chiriac C."/>
            <person name="Salcher M."/>
            <person name="Ghai R."/>
            <person name="Kavagutti S V."/>
        </authorList>
    </citation>
    <scope>NUCLEOTIDE SEQUENCE</scope>
</reference>
<sequence>MRAAAEVLPHDLALTVEVVVDGEFGPANLHHVGPALATDEAHLVGLVGQLDQSVGLADHSATEALAALDDFLHSLFNEREVIGSEGSLYSEVVVEAVFDGRADAQHRAGEHALHRLGEHVGGGVAQHAQAVVGVDRHRLDNITVSKGLVEVA</sequence>
<proteinExistence type="predicted"/>
<protein>
    <submittedName>
        <fullName evidence="1">Unannotated protein</fullName>
    </submittedName>
</protein>
<dbReference type="EMBL" id="CAFBOZ010000178">
    <property type="protein sequence ID" value="CAB5011446.1"/>
    <property type="molecule type" value="Genomic_DNA"/>
</dbReference>
<dbReference type="AntiFam" id="ANF00209">
    <property type="entry name" value="Shadow ORF (opposite thrS)"/>
</dbReference>
<accession>A0A6J7Q2D2</accession>
<dbReference type="AlphaFoldDB" id="A0A6J7Q2D2"/>
<organism evidence="1">
    <name type="scientific">freshwater metagenome</name>
    <dbReference type="NCBI Taxonomy" id="449393"/>
    <lineage>
        <taxon>unclassified sequences</taxon>
        <taxon>metagenomes</taxon>
        <taxon>ecological metagenomes</taxon>
    </lineage>
</organism>
<evidence type="ECO:0000313" key="1">
    <source>
        <dbReference type="EMBL" id="CAB5011446.1"/>
    </source>
</evidence>
<gene>
    <name evidence="1" type="ORF">UFOPK3992_01248</name>
</gene>
<name>A0A6J7Q2D2_9ZZZZ</name>